<accession>A0AAN6WSB8</accession>
<evidence type="ECO:0008006" key="3">
    <source>
        <dbReference type="Google" id="ProtNLM"/>
    </source>
</evidence>
<dbReference type="EMBL" id="MU864422">
    <property type="protein sequence ID" value="KAK4186515.1"/>
    <property type="molecule type" value="Genomic_DNA"/>
</dbReference>
<name>A0AAN6WSB8_9PEZI</name>
<evidence type="ECO:0000313" key="1">
    <source>
        <dbReference type="EMBL" id="KAK4186515.1"/>
    </source>
</evidence>
<keyword evidence="2" id="KW-1185">Reference proteome</keyword>
<evidence type="ECO:0000313" key="2">
    <source>
        <dbReference type="Proteomes" id="UP001302126"/>
    </source>
</evidence>
<comment type="caution">
    <text evidence="1">The sequence shown here is derived from an EMBL/GenBank/DDBJ whole genome shotgun (WGS) entry which is preliminary data.</text>
</comment>
<gene>
    <name evidence="1" type="ORF">QBC35DRAFT_453229</name>
</gene>
<proteinExistence type="predicted"/>
<dbReference type="Proteomes" id="UP001302126">
    <property type="component" value="Unassembled WGS sequence"/>
</dbReference>
<sequence>MTEDPDDMDDTLENFEALEAMLRMLLQNSSIYREMLEKEGVTGIPPRQKGPVMVTMQERNDLVCPITGTPNAIPTYIIPHCVNDTRFHHYKFRSCYYDAKIFVWPFGGWSIIPLSSELSSYWDREDFGLEYLDSQQGGQEGIPEGFTRQKIRFHWFRVSEKVDPHQKINLDNQNEIPTSIFNSSDNFTYGSLYHLTSHKGEKLSSGYVFFWDVPTETAGKTIRHLELRWTVVQIARMSGAIASPVLYVRGRVHLRRNV</sequence>
<reference evidence="1" key="1">
    <citation type="journal article" date="2023" name="Mol. Phylogenet. Evol.">
        <title>Genome-scale phylogeny and comparative genomics of the fungal order Sordariales.</title>
        <authorList>
            <person name="Hensen N."/>
            <person name="Bonometti L."/>
            <person name="Westerberg I."/>
            <person name="Brannstrom I.O."/>
            <person name="Guillou S."/>
            <person name="Cros-Aarteil S."/>
            <person name="Calhoun S."/>
            <person name="Haridas S."/>
            <person name="Kuo A."/>
            <person name="Mondo S."/>
            <person name="Pangilinan J."/>
            <person name="Riley R."/>
            <person name="LaButti K."/>
            <person name="Andreopoulos B."/>
            <person name="Lipzen A."/>
            <person name="Chen C."/>
            <person name="Yan M."/>
            <person name="Daum C."/>
            <person name="Ng V."/>
            <person name="Clum A."/>
            <person name="Steindorff A."/>
            <person name="Ohm R.A."/>
            <person name="Martin F."/>
            <person name="Silar P."/>
            <person name="Natvig D.O."/>
            <person name="Lalanne C."/>
            <person name="Gautier V."/>
            <person name="Ament-Velasquez S.L."/>
            <person name="Kruys A."/>
            <person name="Hutchinson M.I."/>
            <person name="Powell A.J."/>
            <person name="Barry K."/>
            <person name="Miller A.N."/>
            <person name="Grigoriev I.V."/>
            <person name="Debuchy R."/>
            <person name="Gladieux P."/>
            <person name="Hiltunen Thoren M."/>
            <person name="Johannesson H."/>
        </authorList>
    </citation>
    <scope>NUCLEOTIDE SEQUENCE</scope>
    <source>
        <strain evidence="1">PSN309</strain>
    </source>
</reference>
<protein>
    <recommendedName>
        <fullName evidence="3">HNH nuclease domain-containing protein</fullName>
    </recommendedName>
</protein>
<reference evidence="1" key="2">
    <citation type="submission" date="2023-05" db="EMBL/GenBank/DDBJ databases">
        <authorList>
            <consortium name="Lawrence Berkeley National Laboratory"/>
            <person name="Steindorff A."/>
            <person name="Hensen N."/>
            <person name="Bonometti L."/>
            <person name="Westerberg I."/>
            <person name="Brannstrom I.O."/>
            <person name="Guillou S."/>
            <person name="Cros-Aarteil S."/>
            <person name="Calhoun S."/>
            <person name="Haridas S."/>
            <person name="Kuo A."/>
            <person name="Mondo S."/>
            <person name="Pangilinan J."/>
            <person name="Riley R."/>
            <person name="Labutti K."/>
            <person name="Andreopoulos B."/>
            <person name="Lipzen A."/>
            <person name="Chen C."/>
            <person name="Yanf M."/>
            <person name="Daum C."/>
            <person name="Ng V."/>
            <person name="Clum A."/>
            <person name="Ohm R."/>
            <person name="Martin F."/>
            <person name="Silar P."/>
            <person name="Natvig D."/>
            <person name="Lalanne C."/>
            <person name="Gautier V."/>
            <person name="Ament-Velasquez S.L."/>
            <person name="Kruys A."/>
            <person name="Hutchinson M.I."/>
            <person name="Powell A.J."/>
            <person name="Barry K."/>
            <person name="Miller A.N."/>
            <person name="Grigoriev I.V."/>
            <person name="Debuchy R."/>
            <person name="Gladieux P."/>
            <person name="Thoren M.H."/>
            <person name="Johannesson H."/>
        </authorList>
    </citation>
    <scope>NUCLEOTIDE SEQUENCE</scope>
    <source>
        <strain evidence="1">PSN309</strain>
    </source>
</reference>
<organism evidence="1 2">
    <name type="scientific">Podospora australis</name>
    <dbReference type="NCBI Taxonomy" id="1536484"/>
    <lineage>
        <taxon>Eukaryota</taxon>
        <taxon>Fungi</taxon>
        <taxon>Dikarya</taxon>
        <taxon>Ascomycota</taxon>
        <taxon>Pezizomycotina</taxon>
        <taxon>Sordariomycetes</taxon>
        <taxon>Sordariomycetidae</taxon>
        <taxon>Sordariales</taxon>
        <taxon>Podosporaceae</taxon>
        <taxon>Podospora</taxon>
    </lineage>
</organism>
<dbReference type="AlphaFoldDB" id="A0AAN6WSB8"/>